<evidence type="ECO:0000313" key="1">
    <source>
        <dbReference type="EMBL" id="UYQ92846.1"/>
    </source>
</evidence>
<sequence>MKIYDDYVKTIRDAISADPVNRGLHQTVVNESRNFSKGLSYEAFNRQIPEKMLQPGLAALAQQLGVKPDFEQKLGAHPDFAHLKGTDHIENHYIISMFVDIKRSTNLFRRYTPQTVLIITNTIQRAAIHTCLIFGGYIHRLQGDGLFVYFGGKSIKTADAVQNALHFSSTFTYFVKEDLKNMFNEQGIETIFTRIGIDLGYEEDVVWASAGLGEISEITTCSLHTSLAPKMQASAQSNGIVVGDHIVQEVPQSAAFFKPVCKRTGSENDRYIYQIPDRNFNYTQHDFDWLSYLKRQNFIATDLNGNLQLKSQASPQRQIGNLASIASASKPYFG</sequence>
<dbReference type="SUPFAM" id="SSF55073">
    <property type="entry name" value="Nucleotide cyclase"/>
    <property type="match status" value="1"/>
</dbReference>
<accession>A0ABY6J3C9</accession>
<dbReference type="RefSeq" id="WP_264281036.1">
    <property type="nucleotide sequence ID" value="NZ_CP107006.1"/>
</dbReference>
<dbReference type="InterPro" id="IPR029787">
    <property type="entry name" value="Nucleotide_cyclase"/>
</dbReference>
<protein>
    <recommendedName>
        <fullName evidence="3">Adenylate cyclase, class 3</fullName>
    </recommendedName>
</protein>
<gene>
    <name evidence="1" type="ORF">MKQ68_22455</name>
</gene>
<evidence type="ECO:0000313" key="2">
    <source>
        <dbReference type="Proteomes" id="UP001162741"/>
    </source>
</evidence>
<keyword evidence="2" id="KW-1185">Reference proteome</keyword>
<dbReference type="EMBL" id="CP107006">
    <property type="protein sequence ID" value="UYQ92846.1"/>
    <property type="molecule type" value="Genomic_DNA"/>
</dbReference>
<reference evidence="1" key="1">
    <citation type="submission" date="2022-10" db="EMBL/GenBank/DDBJ databases">
        <title>Chitinophaga sp. nov., isolated from soil.</title>
        <authorList>
            <person name="Jeon C.O."/>
        </authorList>
    </citation>
    <scope>NUCLEOTIDE SEQUENCE</scope>
    <source>
        <strain evidence="1">R8</strain>
    </source>
</reference>
<name>A0ABY6J3C9_9BACT</name>
<proteinExistence type="predicted"/>
<evidence type="ECO:0008006" key="3">
    <source>
        <dbReference type="Google" id="ProtNLM"/>
    </source>
</evidence>
<dbReference type="Gene3D" id="3.30.70.1230">
    <property type="entry name" value="Nucleotide cyclase"/>
    <property type="match status" value="1"/>
</dbReference>
<organism evidence="1 2">
    <name type="scientific">Chitinophaga horti</name>
    <dbReference type="NCBI Taxonomy" id="2920382"/>
    <lineage>
        <taxon>Bacteria</taxon>
        <taxon>Pseudomonadati</taxon>
        <taxon>Bacteroidota</taxon>
        <taxon>Chitinophagia</taxon>
        <taxon>Chitinophagales</taxon>
        <taxon>Chitinophagaceae</taxon>
        <taxon>Chitinophaga</taxon>
    </lineage>
</organism>
<dbReference type="Proteomes" id="UP001162741">
    <property type="component" value="Chromosome"/>
</dbReference>